<organism evidence="4 5">
    <name type="scientific">Nocardioides mangrovi</name>
    <dbReference type="NCBI Taxonomy" id="2874580"/>
    <lineage>
        <taxon>Bacteria</taxon>
        <taxon>Bacillati</taxon>
        <taxon>Actinomycetota</taxon>
        <taxon>Actinomycetes</taxon>
        <taxon>Propionibacteriales</taxon>
        <taxon>Nocardioidaceae</taxon>
        <taxon>Nocardioides</taxon>
    </lineage>
</organism>
<proteinExistence type="predicted"/>
<comment type="caution">
    <text evidence="4">The sequence shown here is derived from an EMBL/GenBank/DDBJ whole genome shotgun (WGS) entry which is preliminary data.</text>
</comment>
<accession>A0ABS7UI55</accession>
<dbReference type="EMBL" id="JAIQZJ010000016">
    <property type="protein sequence ID" value="MBZ5740709.1"/>
    <property type="molecule type" value="Genomic_DNA"/>
</dbReference>
<dbReference type="PROSITE" id="PS50977">
    <property type="entry name" value="HTH_TETR_2"/>
    <property type="match status" value="1"/>
</dbReference>
<dbReference type="InterPro" id="IPR050109">
    <property type="entry name" value="HTH-type_TetR-like_transc_reg"/>
</dbReference>
<protein>
    <submittedName>
        <fullName evidence="4">TetR/AcrR family transcriptional regulator</fullName>
    </submittedName>
</protein>
<dbReference type="RefSeq" id="WP_224125066.1">
    <property type="nucleotide sequence ID" value="NZ_JAIQZJ010000016.1"/>
</dbReference>
<reference evidence="4 5" key="1">
    <citation type="submission" date="2021-09" db="EMBL/GenBank/DDBJ databases">
        <title>Whole genome sequence of Nocardioides sp. GBK3QG-3.</title>
        <authorList>
            <person name="Tuo L."/>
        </authorList>
    </citation>
    <scope>NUCLEOTIDE SEQUENCE [LARGE SCALE GENOMIC DNA]</scope>
    <source>
        <strain evidence="4 5">GBK3QG-3</strain>
    </source>
</reference>
<dbReference type="SUPFAM" id="SSF48498">
    <property type="entry name" value="Tetracyclin repressor-like, C-terminal domain"/>
    <property type="match status" value="1"/>
</dbReference>
<keyword evidence="1 2" id="KW-0238">DNA-binding</keyword>
<dbReference type="SUPFAM" id="SSF46689">
    <property type="entry name" value="Homeodomain-like"/>
    <property type="match status" value="1"/>
</dbReference>
<evidence type="ECO:0000313" key="4">
    <source>
        <dbReference type="EMBL" id="MBZ5740709.1"/>
    </source>
</evidence>
<gene>
    <name evidence="4" type="ORF">K8U61_21235</name>
</gene>
<evidence type="ECO:0000313" key="5">
    <source>
        <dbReference type="Proteomes" id="UP000780875"/>
    </source>
</evidence>
<dbReference type="InterPro" id="IPR036271">
    <property type="entry name" value="Tet_transcr_reg_TetR-rel_C_sf"/>
</dbReference>
<dbReference type="PRINTS" id="PR00455">
    <property type="entry name" value="HTHTETR"/>
</dbReference>
<sequence length="185" mass="20387">MARPEDPTARERILDAAHPLFYERGIRAVGMAEVVAAAGTGKQALYRHFPGKDELVLAYLERFAELLDASTARTLDGLEGADGLRALIRLVERRVGARGYAGCPFRNYLREMRDPRDRPGRFALRQVRALRRLVERYAAEAGVADPGALAEEVWLIVEGVYAGAPYPERRAMAAAAVGRVDALLI</sequence>
<dbReference type="Gene3D" id="1.10.357.10">
    <property type="entry name" value="Tetracycline Repressor, domain 2"/>
    <property type="match status" value="1"/>
</dbReference>
<evidence type="ECO:0000256" key="2">
    <source>
        <dbReference type="PROSITE-ProRule" id="PRU00335"/>
    </source>
</evidence>
<feature type="domain" description="HTH tetR-type" evidence="3">
    <location>
        <begin position="7"/>
        <end position="67"/>
    </location>
</feature>
<dbReference type="Pfam" id="PF00440">
    <property type="entry name" value="TetR_N"/>
    <property type="match status" value="1"/>
</dbReference>
<name>A0ABS7UI55_9ACTN</name>
<evidence type="ECO:0000259" key="3">
    <source>
        <dbReference type="PROSITE" id="PS50977"/>
    </source>
</evidence>
<dbReference type="PANTHER" id="PTHR30055">
    <property type="entry name" value="HTH-TYPE TRANSCRIPTIONAL REGULATOR RUTR"/>
    <property type="match status" value="1"/>
</dbReference>
<dbReference type="InterPro" id="IPR001647">
    <property type="entry name" value="HTH_TetR"/>
</dbReference>
<dbReference type="InterPro" id="IPR009057">
    <property type="entry name" value="Homeodomain-like_sf"/>
</dbReference>
<feature type="DNA-binding region" description="H-T-H motif" evidence="2">
    <location>
        <begin position="30"/>
        <end position="49"/>
    </location>
</feature>
<keyword evidence="5" id="KW-1185">Reference proteome</keyword>
<dbReference type="Proteomes" id="UP000780875">
    <property type="component" value="Unassembled WGS sequence"/>
</dbReference>
<evidence type="ECO:0000256" key="1">
    <source>
        <dbReference type="ARBA" id="ARBA00023125"/>
    </source>
</evidence>
<dbReference type="PANTHER" id="PTHR30055:SF200">
    <property type="entry name" value="HTH-TYPE TRANSCRIPTIONAL REPRESSOR BDCR"/>
    <property type="match status" value="1"/>
</dbReference>